<dbReference type="KEGG" id="zma:100383071"/>
<sequence>MGRAAWMSRDDAARMREVRGEARSEHKGELGAADEVSSRRKSREGRSAPPRSSPHGRTAAVLTTTTRPAPAVAEPREQRAVRQRQTGDYDTVEGRDGEEVGRSRASP</sequence>
<dbReference type="EMBL" id="BT066096">
    <property type="protein sequence ID" value="ACN31972.1"/>
    <property type="molecule type" value="mRNA"/>
</dbReference>
<dbReference type="RefSeq" id="NP_001169215.1">
    <property type="nucleotide sequence ID" value="NM_001175744.1"/>
</dbReference>
<evidence type="ECO:0000256" key="1">
    <source>
        <dbReference type="SAM" id="MobiDB-lite"/>
    </source>
</evidence>
<dbReference type="AlphaFoldDB" id="C0PCS7"/>
<reference evidence="2" key="2">
    <citation type="submission" date="2012-06" db="EMBL/GenBank/DDBJ databases">
        <authorList>
            <person name="Yu Y."/>
            <person name="Currie J."/>
            <person name="Lomeli R."/>
            <person name="Angelova A."/>
            <person name="Collura K."/>
            <person name="Wissotski M."/>
            <person name="Campos D."/>
            <person name="Kudrna D."/>
            <person name="Golser W."/>
            <person name="Ashely E."/>
            <person name="Descour A."/>
            <person name="Fernandes J."/>
            <person name="Soderlund C."/>
            <person name="Walbot V."/>
        </authorList>
    </citation>
    <scope>NUCLEOTIDE SEQUENCE</scope>
    <source>
        <strain evidence="2">B73</strain>
    </source>
</reference>
<reference evidence="2" key="1">
    <citation type="journal article" date="2009" name="PLoS Genet.">
        <title>Sequencing, mapping, and analysis of 27,455 maize full-length cDNAs.</title>
        <authorList>
            <person name="Soderlund C."/>
            <person name="Descour A."/>
            <person name="Kudrna D."/>
            <person name="Bomhoff M."/>
            <person name="Boyd L."/>
            <person name="Currie J."/>
            <person name="Angelova A."/>
            <person name="Collura K."/>
            <person name="Wissotski M."/>
            <person name="Ashley E."/>
            <person name="Morrow D."/>
            <person name="Fernandes J."/>
            <person name="Walbot V."/>
            <person name="Yu Y."/>
        </authorList>
    </citation>
    <scope>NUCLEOTIDE SEQUENCE</scope>
    <source>
        <strain evidence="2">B73</strain>
    </source>
</reference>
<protein>
    <submittedName>
        <fullName evidence="2">Uncharacterized protein</fullName>
    </submittedName>
</protein>
<evidence type="ECO:0000313" key="2">
    <source>
        <dbReference type="EMBL" id="ACN31972.1"/>
    </source>
</evidence>
<feature type="region of interest" description="Disordered" evidence="1">
    <location>
        <begin position="1"/>
        <end position="107"/>
    </location>
</feature>
<organism evidence="2">
    <name type="scientific">Zea mays</name>
    <name type="common">Maize</name>
    <dbReference type="NCBI Taxonomy" id="4577"/>
    <lineage>
        <taxon>Eukaryota</taxon>
        <taxon>Viridiplantae</taxon>
        <taxon>Streptophyta</taxon>
        <taxon>Embryophyta</taxon>
        <taxon>Tracheophyta</taxon>
        <taxon>Spermatophyta</taxon>
        <taxon>Magnoliopsida</taxon>
        <taxon>Liliopsida</taxon>
        <taxon>Poales</taxon>
        <taxon>Poaceae</taxon>
        <taxon>PACMAD clade</taxon>
        <taxon>Panicoideae</taxon>
        <taxon>Andropogonodae</taxon>
        <taxon>Andropogoneae</taxon>
        <taxon>Tripsacinae</taxon>
        <taxon>Zea</taxon>
    </lineage>
</organism>
<accession>C0PCS7</accession>
<feature type="compositionally biased region" description="Basic and acidic residues" evidence="1">
    <location>
        <begin position="92"/>
        <end position="107"/>
    </location>
</feature>
<proteinExistence type="evidence at transcript level"/>
<feature type="compositionally biased region" description="Basic and acidic residues" evidence="1">
    <location>
        <begin position="8"/>
        <end position="29"/>
    </location>
</feature>
<name>C0PCS7_MAIZE</name>
<dbReference type="GeneID" id="100383071"/>